<keyword evidence="2" id="KW-1185">Reference proteome</keyword>
<protein>
    <submittedName>
        <fullName evidence="1">Uncharacterized protein</fullName>
    </submittedName>
</protein>
<evidence type="ECO:0000313" key="2">
    <source>
        <dbReference type="Proteomes" id="UP000222788"/>
    </source>
</evidence>
<dbReference type="AlphaFoldDB" id="A0A2C5WVV1"/>
<dbReference type="EMBL" id="APWK03000164">
    <property type="protein sequence ID" value="PHH49862.1"/>
    <property type="molecule type" value="Genomic_DNA"/>
</dbReference>
<comment type="caution">
    <text evidence="1">The sequence shown here is derived from an EMBL/GenBank/DDBJ whole genome shotgun (WGS) entry which is preliminary data.</text>
</comment>
<reference evidence="1 2" key="1">
    <citation type="journal article" date="2013" name="Fungal Biol.">
        <title>Analysis of microsatellite markers in the genome of the plant pathogen Ceratocystis fimbriata.</title>
        <authorList>
            <person name="Simpson M.C."/>
            <person name="Wilken P.M."/>
            <person name="Coetzee M.P."/>
            <person name="Wingfield M.J."/>
            <person name="Wingfield B.D."/>
        </authorList>
    </citation>
    <scope>NUCLEOTIDE SEQUENCE [LARGE SCALE GENOMIC DNA]</scope>
    <source>
        <strain evidence="1 2">CBS 114723</strain>
    </source>
</reference>
<name>A0A2C5WVV1_9PEZI</name>
<evidence type="ECO:0000313" key="1">
    <source>
        <dbReference type="EMBL" id="PHH49862.1"/>
    </source>
</evidence>
<dbReference type="Proteomes" id="UP000222788">
    <property type="component" value="Unassembled WGS sequence"/>
</dbReference>
<gene>
    <name evidence="1" type="ORF">CFIMG_006165RA</name>
</gene>
<proteinExistence type="predicted"/>
<accession>A0A2C5WVV1</accession>
<reference evidence="1 2" key="2">
    <citation type="journal article" date="2013" name="IMA Fungus">
        <title>IMA Genome-F 1: Ceratocystis fimbriata: Draft nuclear genome sequence for the plant pathogen, Ceratocystis fimbriata.</title>
        <authorList>
            <person name="Wilken P.M."/>
            <person name="Steenkamp E.T."/>
            <person name="Wingfield M.J."/>
            <person name="de Beer Z.W."/>
            <person name="Wingfield B.D."/>
        </authorList>
    </citation>
    <scope>NUCLEOTIDE SEQUENCE [LARGE SCALE GENOMIC DNA]</scope>
    <source>
        <strain evidence="1 2">CBS 114723</strain>
    </source>
</reference>
<organism evidence="1 2">
    <name type="scientific">Ceratocystis fimbriata CBS 114723</name>
    <dbReference type="NCBI Taxonomy" id="1035309"/>
    <lineage>
        <taxon>Eukaryota</taxon>
        <taxon>Fungi</taxon>
        <taxon>Dikarya</taxon>
        <taxon>Ascomycota</taxon>
        <taxon>Pezizomycotina</taxon>
        <taxon>Sordariomycetes</taxon>
        <taxon>Hypocreomycetidae</taxon>
        <taxon>Microascales</taxon>
        <taxon>Ceratocystidaceae</taxon>
        <taxon>Ceratocystis</taxon>
    </lineage>
</organism>
<sequence length="80" mass="8942">MVDHGVVEDPIKVSHSSLQFNVSEMLSSGIVFFNRPHWQITALSTTDVDDGMLQDSTRSIEINRTDALTNQKNLAQNLVK</sequence>